<evidence type="ECO:0000256" key="3">
    <source>
        <dbReference type="ARBA" id="ARBA00022833"/>
    </source>
</evidence>
<evidence type="ECO:0000256" key="4">
    <source>
        <dbReference type="PROSITE-ProRule" id="PRU00134"/>
    </source>
</evidence>
<gene>
    <name evidence="6" type="ORF">BDV95DRAFT_485026</name>
</gene>
<evidence type="ECO:0000256" key="1">
    <source>
        <dbReference type="ARBA" id="ARBA00022723"/>
    </source>
</evidence>
<organism evidence="6 7">
    <name type="scientific">Massariosphaeria phaeospora</name>
    <dbReference type="NCBI Taxonomy" id="100035"/>
    <lineage>
        <taxon>Eukaryota</taxon>
        <taxon>Fungi</taxon>
        <taxon>Dikarya</taxon>
        <taxon>Ascomycota</taxon>
        <taxon>Pezizomycotina</taxon>
        <taxon>Dothideomycetes</taxon>
        <taxon>Pleosporomycetidae</taxon>
        <taxon>Pleosporales</taxon>
        <taxon>Pleosporales incertae sedis</taxon>
        <taxon>Massariosphaeria</taxon>
    </lineage>
</organism>
<evidence type="ECO:0000313" key="7">
    <source>
        <dbReference type="Proteomes" id="UP000481861"/>
    </source>
</evidence>
<keyword evidence="1" id="KW-0479">Metal-binding</keyword>
<comment type="caution">
    <text evidence="6">The sequence shown here is derived from an EMBL/GenBank/DDBJ whole genome shotgun (WGS) entry which is preliminary data.</text>
</comment>
<evidence type="ECO:0000313" key="6">
    <source>
        <dbReference type="EMBL" id="KAF2875827.1"/>
    </source>
</evidence>
<dbReference type="Gene3D" id="6.10.140.2220">
    <property type="match status" value="1"/>
</dbReference>
<reference evidence="6 7" key="1">
    <citation type="submission" date="2020-01" db="EMBL/GenBank/DDBJ databases">
        <authorList>
            <consortium name="DOE Joint Genome Institute"/>
            <person name="Haridas S."/>
            <person name="Albert R."/>
            <person name="Binder M."/>
            <person name="Bloem J."/>
            <person name="Labutti K."/>
            <person name="Salamov A."/>
            <person name="Andreopoulos B."/>
            <person name="Baker S.E."/>
            <person name="Barry K."/>
            <person name="Bills G."/>
            <person name="Bluhm B.H."/>
            <person name="Cannon C."/>
            <person name="Castanera R."/>
            <person name="Culley D.E."/>
            <person name="Daum C."/>
            <person name="Ezra D."/>
            <person name="Gonzalez J.B."/>
            <person name="Henrissat B."/>
            <person name="Kuo A."/>
            <person name="Liang C."/>
            <person name="Lipzen A."/>
            <person name="Lutzoni F."/>
            <person name="Magnuson J."/>
            <person name="Mondo S."/>
            <person name="Nolan M."/>
            <person name="Ohm R."/>
            <person name="Pangilinan J."/>
            <person name="Park H.-J.H."/>
            <person name="Ramirez L."/>
            <person name="Alfaro M."/>
            <person name="Sun H."/>
            <person name="Tritt A."/>
            <person name="Yoshinaga Y."/>
            <person name="Zwiers L.-H.L."/>
            <person name="Turgeon B.G."/>
            <person name="Goodwin S.B."/>
            <person name="Spatafora J.W."/>
            <person name="Crous P.W."/>
            <person name="Grigoriev I.V."/>
        </authorList>
    </citation>
    <scope>NUCLEOTIDE SEQUENCE [LARGE SCALE GENOMIC DNA]</scope>
    <source>
        <strain evidence="6 7">CBS 611.86</strain>
    </source>
</reference>
<proteinExistence type="predicted"/>
<protein>
    <recommendedName>
        <fullName evidence="5">MYND-type domain-containing protein</fullName>
    </recommendedName>
</protein>
<keyword evidence="7" id="KW-1185">Reference proteome</keyword>
<dbReference type="AlphaFoldDB" id="A0A7C8ILU2"/>
<dbReference type="InterPro" id="IPR027974">
    <property type="entry name" value="DUF4470"/>
</dbReference>
<evidence type="ECO:0000256" key="2">
    <source>
        <dbReference type="ARBA" id="ARBA00022771"/>
    </source>
</evidence>
<name>A0A7C8ILU2_9PLEO</name>
<dbReference type="Pfam" id="PF01753">
    <property type="entry name" value="zf-MYND"/>
    <property type="match status" value="1"/>
</dbReference>
<keyword evidence="2 4" id="KW-0863">Zinc-finger</keyword>
<dbReference type="GO" id="GO:0008270">
    <property type="term" value="F:zinc ion binding"/>
    <property type="evidence" value="ECO:0007669"/>
    <property type="project" value="UniProtKB-KW"/>
</dbReference>
<dbReference type="InterPro" id="IPR002893">
    <property type="entry name" value="Znf_MYND"/>
</dbReference>
<dbReference type="EMBL" id="JAADJZ010000004">
    <property type="protein sequence ID" value="KAF2875827.1"/>
    <property type="molecule type" value="Genomic_DNA"/>
</dbReference>
<dbReference type="PROSITE" id="PS50865">
    <property type="entry name" value="ZF_MYND_2"/>
    <property type="match status" value="1"/>
</dbReference>
<dbReference type="Pfam" id="PF14737">
    <property type="entry name" value="DUF4470"/>
    <property type="match status" value="1"/>
</dbReference>
<dbReference type="OrthoDB" id="5282002at2759"/>
<dbReference type="Proteomes" id="UP000481861">
    <property type="component" value="Unassembled WGS sequence"/>
</dbReference>
<accession>A0A7C8ILU2</accession>
<sequence>MAAQASINPPLCANVSSGSQCTEPASLVCAQCHLVQYCSKNCQVAHWHTHKKETCKTDLMSKHWKPQWVQERRLPTFADGSEDPRVVCANRYLWGMMPALDLLNLPKNEGVQDLSRDYNILCAASGDLRNIIKTVAGLPDGYAGQFTAVINDKDFDVVARNIIFILIALYLPKEEAVPVIIHLWYSALIPTPMLTMLREKILPLIIHICTKIEHKAPNALQAKTLKHESGGSLRVVLSEEYWNVLCSYLQVDPHVTAADAKKLRNDEINNPKRTDMKHNGYYYQLPAFRMCMARFLDDGILLPYGTSRAGFDSPNPIYYQFYYPDGHFIWPMRDDAEPHQGWDHEDIMKGNLPAKGDVIGNQFFMLRDLLLKFCDRIKNCKLRFHIYAVDARDLPQKLQSMGVHMEYDRIEVSLAVSNLCLGPAAAISTYAPLLKPRGVNPHATLLLLFKKDLKEMEIEFGRTHPREFNELATRAWNRLREYTTVQELSNDGQDEWWNRKPTRITGASSMLFDWDDIWNRFVDEVGFMGLVEGPHGSSKDIKLKMRGLDEHKLTRPWPKRLMEGASQDEYNILCSKYRTGFERYVELVRDD</sequence>
<keyword evidence="3" id="KW-0862">Zinc</keyword>
<evidence type="ECO:0000259" key="5">
    <source>
        <dbReference type="PROSITE" id="PS50865"/>
    </source>
</evidence>
<feature type="domain" description="MYND-type" evidence="5">
    <location>
        <begin position="12"/>
        <end position="54"/>
    </location>
</feature>
<dbReference type="SUPFAM" id="SSF144232">
    <property type="entry name" value="HIT/MYND zinc finger-like"/>
    <property type="match status" value="1"/>
</dbReference>